<dbReference type="EMBL" id="JAGGLJ010000026">
    <property type="protein sequence ID" value="MBP2026183.1"/>
    <property type="molecule type" value="Genomic_DNA"/>
</dbReference>
<proteinExistence type="inferred from homology"/>
<accession>A0ABS4KEI9</accession>
<dbReference type="CDD" id="cd05797">
    <property type="entry name" value="Ribosomal_L10"/>
    <property type="match status" value="1"/>
</dbReference>
<evidence type="ECO:0000256" key="1">
    <source>
        <dbReference type="ARBA" id="ARBA00008889"/>
    </source>
</evidence>
<sequence length="179" mass="19637">MKEEKLQMKTQLVDEIKEKIENAESIVLVNYRGLNVEEVTELRSNFREKDVDYKVYKNTMMRRAFNELGITELDELLKGPSAVAFSNDDAVAAAKVSAEFAKDHEKLEIKAGIVDGKVIGVEEVKALAELPSREVLIAQVLGGLNAPIQGLANVLTGNLRGLAVVLQAIADKKEEEATA</sequence>
<dbReference type="GO" id="GO:0005840">
    <property type="term" value="C:ribosome"/>
    <property type="evidence" value="ECO:0007669"/>
    <property type="project" value="UniProtKB-KW"/>
</dbReference>
<dbReference type="PROSITE" id="PS01109">
    <property type="entry name" value="RIBOSOMAL_L10"/>
    <property type="match status" value="1"/>
</dbReference>
<dbReference type="PANTHER" id="PTHR11560">
    <property type="entry name" value="39S RIBOSOMAL PROTEIN L10, MITOCHONDRIAL"/>
    <property type="match status" value="1"/>
</dbReference>
<comment type="subunit">
    <text evidence="5">Part of the ribosomal stalk of the 50S ribosomal subunit. The N-terminus interacts with L11 and the large rRNA to form the base of the stalk. The C-terminus forms an elongated spine to which L12 dimers bind in a sequential fashion forming a multimeric L10(L12)X complex.</text>
</comment>
<keyword evidence="3 5" id="KW-0687">Ribonucleoprotein</keyword>
<dbReference type="SUPFAM" id="SSF160369">
    <property type="entry name" value="Ribosomal protein L10-like"/>
    <property type="match status" value="1"/>
</dbReference>
<evidence type="ECO:0000256" key="4">
    <source>
        <dbReference type="ARBA" id="ARBA00035202"/>
    </source>
</evidence>
<dbReference type="InterPro" id="IPR002363">
    <property type="entry name" value="Ribosomal_uL10_CS_bac"/>
</dbReference>
<evidence type="ECO:0000256" key="2">
    <source>
        <dbReference type="ARBA" id="ARBA00022980"/>
    </source>
</evidence>
<dbReference type="InterPro" id="IPR043141">
    <property type="entry name" value="Ribosomal_uL10-like_sf"/>
</dbReference>
<dbReference type="Pfam" id="PF00466">
    <property type="entry name" value="Ribosomal_L10"/>
    <property type="match status" value="1"/>
</dbReference>
<dbReference type="HAMAP" id="MF_00362">
    <property type="entry name" value="Ribosomal_uL10"/>
    <property type="match status" value="1"/>
</dbReference>
<reference evidence="6 7" key="1">
    <citation type="submission" date="2021-03" db="EMBL/GenBank/DDBJ databases">
        <title>Genomic Encyclopedia of Type Strains, Phase IV (KMG-IV): sequencing the most valuable type-strain genomes for metagenomic binning, comparative biology and taxonomic classification.</title>
        <authorList>
            <person name="Goeker M."/>
        </authorList>
    </citation>
    <scope>NUCLEOTIDE SEQUENCE [LARGE SCALE GENOMIC DNA]</scope>
    <source>
        <strain evidence="6 7">DSM 27563</strain>
    </source>
</reference>
<keyword evidence="7" id="KW-1185">Reference proteome</keyword>
<evidence type="ECO:0000256" key="5">
    <source>
        <dbReference type="HAMAP-Rule" id="MF_00362"/>
    </source>
</evidence>
<comment type="caution">
    <text evidence="6">The sequence shown here is derived from an EMBL/GenBank/DDBJ whole genome shotgun (WGS) entry which is preliminary data.</text>
</comment>
<keyword evidence="2 5" id="KW-0689">Ribosomal protein</keyword>
<dbReference type="Proteomes" id="UP001519306">
    <property type="component" value="Unassembled WGS sequence"/>
</dbReference>
<comment type="function">
    <text evidence="5">Forms part of the ribosomal stalk, playing a central role in the interaction of the ribosome with GTP-bound translation factors.</text>
</comment>
<keyword evidence="5" id="KW-0699">rRNA-binding</keyword>
<dbReference type="RefSeq" id="WP_342590816.1">
    <property type="nucleotide sequence ID" value="NZ_JAGGLJ010000026.1"/>
</dbReference>
<dbReference type="InterPro" id="IPR001790">
    <property type="entry name" value="Ribosomal_uL10"/>
</dbReference>
<evidence type="ECO:0000313" key="6">
    <source>
        <dbReference type="EMBL" id="MBP2026183.1"/>
    </source>
</evidence>
<name>A0ABS4KEI9_9FIRM</name>
<protein>
    <recommendedName>
        <fullName evidence="4 5">Large ribosomal subunit protein uL10</fullName>
    </recommendedName>
</protein>
<gene>
    <name evidence="5" type="primary">rplJ</name>
    <name evidence="6" type="ORF">J2Z71_001742</name>
</gene>
<keyword evidence="5" id="KW-0694">RNA-binding</keyword>
<dbReference type="Gene3D" id="6.10.250.290">
    <property type="match status" value="1"/>
</dbReference>
<organism evidence="6 7">
    <name type="scientific">Peptoniphilus stercorisuis</name>
    <dbReference type="NCBI Taxonomy" id="1436965"/>
    <lineage>
        <taxon>Bacteria</taxon>
        <taxon>Bacillati</taxon>
        <taxon>Bacillota</taxon>
        <taxon>Tissierellia</taxon>
        <taxon>Tissierellales</taxon>
        <taxon>Peptoniphilaceae</taxon>
        <taxon>Peptoniphilus</taxon>
    </lineage>
</organism>
<comment type="similarity">
    <text evidence="1 5">Belongs to the universal ribosomal protein uL10 family.</text>
</comment>
<evidence type="ECO:0000256" key="3">
    <source>
        <dbReference type="ARBA" id="ARBA00023274"/>
    </source>
</evidence>
<evidence type="ECO:0000313" key="7">
    <source>
        <dbReference type="Proteomes" id="UP001519306"/>
    </source>
</evidence>
<dbReference type="InterPro" id="IPR047865">
    <property type="entry name" value="Ribosomal_uL10_bac_type"/>
</dbReference>
<dbReference type="NCBIfam" id="NF000955">
    <property type="entry name" value="PRK00099.1-1"/>
    <property type="match status" value="1"/>
</dbReference>
<dbReference type="InterPro" id="IPR022973">
    <property type="entry name" value="Ribosomal_uL10_bac"/>
</dbReference>
<dbReference type="Gene3D" id="3.30.70.1730">
    <property type="match status" value="1"/>
</dbReference>